<evidence type="ECO:0000313" key="5">
    <source>
        <dbReference type="Proteomes" id="UP000440732"/>
    </source>
</evidence>
<evidence type="ECO:0000313" key="6">
    <source>
        <dbReference type="Proteomes" id="UP000441208"/>
    </source>
</evidence>
<proteinExistence type="predicted"/>
<sequence length="118" mass="12030">MTRRSHPPRRLLAVLFFLLRAISMASSSARLGSRASGVPPGDAYVALAAVAGLFPPLLGRPTALVFEPDVPGGVDVVSCWVWHPSSLSAVHCKPASTLPAADPSAESSGGLVNVGSSG</sequence>
<evidence type="ECO:0000313" key="4">
    <source>
        <dbReference type="EMBL" id="KAE9055614.1"/>
    </source>
</evidence>
<gene>
    <name evidence="3" type="ORF">PF006_g33319</name>
    <name evidence="4" type="ORF">PF007_g32259</name>
</gene>
<keyword evidence="2" id="KW-0732">Signal</keyword>
<dbReference type="AlphaFoldDB" id="A0A6A3PM88"/>
<dbReference type="Proteomes" id="UP000441208">
    <property type="component" value="Unassembled WGS sequence"/>
</dbReference>
<feature type="chain" id="PRO_5036165547" description="Secreted protein" evidence="2">
    <location>
        <begin position="28"/>
        <end position="118"/>
    </location>
</feature>
<evidence type="ECO:0000313" key="3">
    <source>
        <dbReference type="EMBL" id="KAE9054212.1"/>
    </source>
</evidence>
<protein>
    <recommendedName>
        <fullName evidence="7">Secreted protein</fullName>
    </recommendedName>
</protein>
<comment type="caution">
    <text evidence="4">The sequence shown here is derived from an EMBL/GenBank/DDBJ whole genome shotgun (WGS) entry which is preliminary data.</text>
</comment>
<feature type="signal peptide" evidence="2">
    <location>
        <begin position="1"/>
        <end position="27"/>
    </location>
</feature>
<dbReference type="EMBL" id="QXGA01011710">
    <property type="protein sequence ID" value="KAE9054212.1"/>
    <property type="molecule type" value="Genomic_DNA"/>
</dbReference>
<dbReference type="Proteomes" id="UP000440732">
    <property type="component" value="Unassembled WGS sequence"/>
</dbReference>
<accession>A0A6A3PM88</accession>
<feature type="region of interest" description="Disordered" evidence="1">
    <location>
        <begin position="96"/>
        <end position="118"/>
    </location>
</feature>
<evidence type="ECO:0000256" key="2">
    <source>
        <dbReference type="SAM" id="SignalP"/>
    </source>
</evidence>
<feature type="compositionally biased region" description="Low complexity" evidence="1">
    <location>
        <begin position="107"/>
        <end position="118"/>
    </location>
</feature>
<organism evidence="4 6">
    <name type="scientific">Phytophthora fragariae</name>
    <dbReference type="NCBI Taxonomy" id="53985"/>
    <lineage>
        <taxon>Eukaryota</taxon>
        <taxon>Sar</taxon>
        <taxon>Stramenopiles</taxon>
        <taxon>Oomycota</taxon>
        <taxon>Peronosporomycetes</taxon>
        <taxon>Peronosporales</taxon>
        <taxon>Peronosporaceae</taxon>
        <taxon>Phytophthora</taxon>
    </lineage>
</organism>
<dbReference type="EMBL" id="QXFZ01008518">
    <property type="protein sequence ID" value="KAE9055614.1"/>
    <property type="molecule type" value="Genomic_DNA"/>
</dbReference>
<evidence type="ECO:0008006" key="7">
    <source>
        <dbReference type="Google" id="ProtNLM"/>
    </source>
</evidence>
<name>A0A6A3PM88_9STRA</name>
<reference evidence="5 6" key="1">
    <citation type="submission" date="2018-08" db="EMBL/GenBank/DDBJ databases">
        <title>Genomic investigation of the strawberry pathogen Phytophthora fragariae indicates pathogenicity is determined by transcriptional variation in three key races.</title>
        <authorList>
            <person name="Adams T.M."/>
            <person name="Armitage A.D."/>
            <person name="Sobczyk M.K."/>
            <person name="Bates H.J."/>
            <person name="Dunwell J.M."/>
            <person name="Nellist C.F."/>
            <person name="Harrison R.J."/>
        </authorList>
    </citation>
    <scope>NUCLEOTIDE SEQUENCE [LARGE SCALE GENOMIC DNA]</scope>
    <source>
        <strain evidence="3 5">NOV-5</strain>
        <strain evidence="4 6">NOV-71</strain>
    </source>
</reference>
<evidence type="ECO:0000256" key="1">
    <source>
        <dbReference type="SAM" id="MobiDB-lite"/>
    </source>
</evidence>